<accession>A0ACC3DYA1</accession>
<organism evidence="1 2">
    <name type="scientific">Coniosporium uncinatum</name>
    <dbReference type="NCBI Taxonomy" id="93489"/>
    <lineage>
        <taxon>Eukaryota</taxon>
        <taxon>Fungi</taxon>
        <taxon>Dikarya</taxon>
        <taxon>Ascomycota</taxon>
        <taxon>Pezizomycotina</taxon>
        <taxon>Dothideomycetes</taxon>
        <taxon>Dothideomycetes incertae sedis</taxon>
        <taxon>Coniosporium</taxon>
    </lineage>
</organism>
<sequence length="514" mass="57828">MKLVATLLVSCAALALSILPVAFARPPWSKPRPSWSHHGPQGIHRGNGFDVDDFVKIEDLRFKTNNGVYYLTGLNYWACMNLAADDSAGGNHSRFITELDQMAAKGVNHLRIMASSEGSPTPQPSRMNPPLMLSPGRYNEAIFVGLDRCLAEMQKRGMRATMTLNDEWQWSGGFGQYVSWARENAEIPYPPSWNLSAPPQRSVPGTGWGNYTVTGVDASSWGNYTALANNMYTIPEAEQWYKDHINTVINRRNTVNGRLYKEDPTVMTWQLANEPQPAATPSQFFGPYSLELPPDPYDALIPWVGRISAYIKFLAPKQLVSVGFEGKQGEWYYKAVHNFSTVDYGTSHCWVQNWGVYDMLNSSQANLDAAKDFATQFIANTSQWALDIGKPVLLEEFGMARDNWENVDKDYLYLSSASTTHKDEYFRTIIGAVMESFRNGGGYVGTAPWAYGGLYRPETQRANEFGMVWAGDPPHEAPGWYDLYDTDEAMNIIREQQQAIADFLARPGRHNWEE</sequence>
<reference evidence="1" key="1">
    <citation type="submission" date="2024-09" db="EMBL/GenBank/DDBJ databases">
        <title>Black Yeasts Isolated from many extreme environments.</title>
        <authorList>
            <person name="Coleine C."/>
            <person name="Stajich J.E."/>
            <person name="Selbmann L."/>
        </authorList>
    </citation>
    <scope>NUCLEOTIDE SEQUENCE</scope>
    <source>
        <strain evidence="1">CCFEE 5737</strain>
    </source>
</reference>
<dbReference type="Proteomes" id="UP001186974">
    <property type="component" value="Unassembled WGS sequence"/>
</dbReference>
<protein>
    <submittedName>
        <fullName evidence="1">Uncharacterized protein</fullName>
    </submittedName>
</protein>
<dbReference type="EMBL" id="JAWDJW010000053">
    <property type="protein sequence ID" value="KAK3081837.1"/>
    <property type="molecule type" value="Genomic_DNA"/>
</dbReference>
<gene>
    <name evidence="1" type="ORF">LTS18_000667</name>
</gene>
<proteinExistence type="predicted"/>
<name>A0ACC3DYA1_9PEZI</name>
<evidence type="ECO:0000313" key="1">
    <source>
        <dbReference type="EMBL" id="KAK3081837.1"/>
    </source>
</evidence>
<keyword evidence="2" id="KW-1185">Reference proteome</keyword>
<evidence type="ECO:0000313" key="2">
    <source>
        <dbReference type="Proteomes" id="UP001186974"/>
    </source>
</evidence>
<comment type="caution">
    <text evidence="1">The sequence shown here is derived from an EMBL/GenBank/DDBJ whole genome shotgun (WGS) entry which is preliminary data.</text>
</comment>